<dbReference type="GO" id="GO:0005737">
    <property type="term" value="C:cytoplasm"/>
    <property type="evidence" value="ECO:0007669"/>
    <property type="project" value="UniProtKB-SubCell"/>
</dbReference>
<dbReference type="GO" id="GO:0051301">
    <property type="term" value="P:cell division"/>
    <property type="evidence" value="ECO:0007669"/>
    <property type="project" value="UniProtKB-KW"/>
</dbReference>
<feature type="domain" description="Core-binding (CB)" evidence="10">
    <location>
        <begin position="3"/>
        <end position="92"/>
    </location>
</feature>
<keyword evidence="8" id="KW-0131">Cell cycle</keyword>
<evidence type="ECO:0000259" key="9">
    <source>
        <dbReference type="PROSITE" id="PS51898"/>
    </source>
</evidence>
<dbReference type="Gene3D" id="1.10.443.10">
    <property type="entry name" value="Intergrase catalytic core"/>
    <property type="match status" value="1"/>
</dbReference>
<evidence type="ECO:0000256" key="5">
    <source>
        <dbReference type="ARBA" id="ARBA00022908"/>
    </source>
</evidence>
<keyword evidence="2" id="KW-0963">Cytoplasm</keyword>
<keyword evidence="6" id="KW-0238">DNA-binding</keyword>
<dbReference type="Pfam" id="PF02899">
    <property type="entry name" value="Phage_int_SAM_1"/>
    <property type="match status" value="1"/>
</dbReference>
<dbReference type="InterPro" id="IPR010998">
    <property type="entry name" value="Integrase_recombinase_N"/>
</dbReference>
<keyword evidence="4" id="KW-0159">Chromosome partition</keyword>
<evidence type="ECO:0000256" key="4">
    <source>
        <dbReference type="ARBA" id="ARBA00022829"/>
    </source>
</evidence>
<dbReference type="InterPro" id="IPR050090">
    <property type="entry name" value="Tyrosine_recombinase_XerCD"/>
</dbReference>
<dbReference type="Gene3D" id="1.10.150.130">
    <property type="match status" value="1"/>
</dbReference>
<evidence type="ECO:0000256" key="6">
    <source>
        <dbReference type="ARBA" id="ARBA00023125"/>
    </source>
</evidence>
<comment type="subcellular location">
    <subcellularLocation>
        <location evidence="1">Cytoplasm</location>
    </subcellularLocation>
</comment>
<dbReference type="PROSITE" id="PS51898">
    <property type="entry name" value="TYR_RECOMBINASE"/>
    <property type="match status" value="1"/>
</dbReference>
<dbReference type="Pfam" id="PF00589">
    <property type="entry name" value="Phage_integrase"/>
    <property type="match status" value="1"/>
</dbReference>
<sequence length="234" mass="26696">MKDNSKENVQDFLKYIEQERGYSSHTVSAYRHDLNTFMDFLEHYDPQIIADLSLIDRQTIRHYLGREFEKGNSAKTVSRRLATIKSLFKYLVQAELVTDNPAIHVKTPKVEKQIPTFVQSNKIDDLMNMPDATTKIGKRDRAILELFYATGIRVSELVGLNIGSVNSDDQLLKVKGKGNKERIVPFGTPAKTALISYLSKRGHSWVSPSDTPLFTGNGEKRISVRTVQYRLKIY</sequence>
<organism evidence="11">
    <name type="scientific">marine metagenome</name>
    <dbReference type="NCBI Taxonomy" id="408172"/>
    <lineage>
        <taxon>unclassified sequences</taxon>
        <taxon>metagenomes</taxon>
        <taxon>ecological metagenomes</taxon>
    </lineage>
</organism>
<feature type="domain" description="Tyr recombinase" evidence="9">
    <location>
        <begin position="113"/>
        <end position="234"/>
    </location>
</feature>
<evidence type="ECO:0008006" key="12">
    <source>
        <dbReference type="Google" id="ProtNLM"/>
    </source>
</evidence>
<dbReference type="GO" id="GO:0003677">
    <property type="term" value="F:DNA binding"/>
    <property type="evidence" value="ECO:0007669"/>
    <property type="project" value="UniProtKB-KW"/>
</dbReference>
<dbReference type="InterPro" id="IPR044068">
    <property type="entry name" value="CB"/>
</dbReference>
<dbReference type="GO" id="GO:0007059">
    <property type="term" value="P:chromosome segregation"/>
    <property type="evidence" value="ECO:0007669"/>
    <property type="project" value="UniProtKB-KW"/>
</dbReference>
<feature type="non-terminal residue" evidence="11">
    <location>
        <position position="234"/>
    </location>
</feature>
<name>A0A382XBX6_9ZZZZ</name>
<keyword evidence="7" id="KW-0233">DNA recombination</keyword>
<gene>
    <name evidence="11" type="ORF">METZ01_LOCUS421213</name>
</gene>
<dbReference type="InterPro" id="IPR013762">
    <property type="entry name" value="Integrase-like_cat_sf"/>
</dbReference>
<reference evidence="11" key="1">
    <citation type="submission" date="2018-05" db="EMBL/GenBank/DDBJ databases">
        <authorList>
            <person name="Lanie J.A."/>
            <person name="Ng W.-L."/>
            <person name="Kazmierczak K.M."/>
            <person name="Andrzejewski T.M."/>
            <person name="Davidsen T.M."/>
            <person name="Wayne K.J."/>
            <person name="Tettelin H."/>
            <person name="Glass J.I."/>
            <person name="Rusch D."/>
            <person name="Podicherti R."/>
            <person name="Tsui H.-C.T."/>
            <person name="Winkler M.E."/>
        </authorList>
    </citation>
    <scope>NUCLEOTIDE SEQUENCE</scope>
</reference>
<evidence type="ECO:0000256" key="1">
    <source>
        <dbReference type="ARBA" id="ARBA00004496"/>
    </source>
</evidence>
<keyword evidence="3" id="KW-0132">Cell division</keyword>
<dbReference type="GO" id="GO:0015074">
    <property type="term" value="P:DNA integration"/>
    <property type="evidence" value="ECO:0007669"/>
    <property type="project" value="UniProtKB-KW"/>
</dbReference>
<evidence type="ECO:0000256" key="2">
    <source>
        <dbReference type="ARBA" id="ARBA00022490"/>
    </source>
</evidence>
<dbReference type="EMBL" id="UINC01166416">
    <property type="protein sequence ID" value="SVD68359.1"/>
    <property type="molecule type" value="Genomic_DNA"/>
</dbReference>
<evidence type="ECO:0000259" key="10">
    <source>
        <dbReference type="PROSITE" id="PS51900"/>
    </source>
</evidence>
<evidence type="ECO:0000256" key="8">
    <source>
        <dbReference type="ARBA" id="ARBA00023306"/>
    </source>
</evidence>
<dbReference type="InterPro" id="IPR011010">
    <property type="entry name" value="DNA_brk_join_enz"/>
</dbReference>
<dbReference type="InterPro" id="IPR002104">
    <property type="entry name" value="Integrase_catalytic"/>
</dbReference>
<proteinExistence type="predicted"/>
<dbReference type="GO" id="GO:0006310">
    <property type="term" value="P:DNA recombination"/>
    <property type="evidence" value="ECO:0007669"/>
    <property type="project" value="UniProtKB-KW"/>
</dbReference>
<evidence type="ECO:0000313" key="11">
    <source>
        <dbReference type="EMBL" id="SVD68359.1"/>
    </source>
</evidence>
<evidence type="ECO:0000256" key="7">
    <source>
        <dbReference type="ARBA" id="ARBA00023172"/>
    </source>
</evidence>
<protein>
    <recommendedName>
        <fullName evidence="12">Core-binding (CB) domain-containing protein</fullName>
    </recommendedName>
</protein>
<dbReference type="InterPro" id="IPR004107">
    <property type="entry name" value="Integrase_SAM-like_N"/>
</dbReference>
<dbReference type="PROSITE" id="PS51900">
    <property type="entry name" value="CB"/>
    <property type="match status" value="1"/>
</dbReference>
<dbReference type="AlphaFoldDB" id="A0A382XBX6"/>
<evidence type="ECO:0000256" key="3">
    <source>
        <dbReference type="ARBA" id="ARBA00022618"/>
    </source>
</evidence>
<dbReference type="SUPFAM" id="SSF56349">
    <property type="entry name" value="DNA breaking-rejoining enzymes"/>
    <property type="match status" value="1"/>
</dbReference>
<accession>A0A382XBX6</accession>
<keyword evidence="5" id="KW-0229">DNA integration</keyword>
<dbReference type="PANTHER" id="PTHR30349">
    <property type="entry name" value="PHAGE INTEGRASE-RELATED"/>
    <property type="match status" value="1"/>
</dbReference>
<dbReference type="PANTHER" id="PTHR30349:SF77">
    <property type="entry name" value="TYROSINE RECOMBINASE XERC"/>
    <property type="match status" value="1"/>
</dbReference>